<dbReference type="PANTHER" id="PTHR43201">
    <property type="entry name" value="ACYL-COA SYNTHETASE"/>
    <property type="match status" value="1"/>
</dbReference>
<comment type="similarity">
    <text evidence="1">Belongs to the ATP-dependent AMP-binding enzyme family.</text>
</comment>
<gene>
    <name evidence="7" type="primary">menE</name>
    <name evidence="7" type="ordered locus">SNE_A14280</name>
</gene>
<dbReference type="InterPro" id="IPR042099">
    <property type="entry name" value="ANL_N_sf"/>
</dbReference>
<evidence type="ECO:0000256" key="5">
    <source>
        <dbReference type="ARBA" id="ARBA00022840"/>
    </source>
</evidence>
<dbReference type="Proteomes" id="UP000000496">
    <property type="component" value="Chromosome gsn.131"/>
</dbReference>
<evidence type="ECO:0000313" key="8">
    <source>
        <dbReference type="Proteomes" id="UP000000496"/>
    </source>
</evidence>
<dbReference type="InterPro" id="IPR010192">
    <property type="entry name" value="MenE"/>
</dbReference>
<evidence type="ECO:0000256" key="2">
    <source>
        <dbReference type="ARBA" id="ARBA00022428"/>
    </source>
</evidence>
<evidence type="ECO:0000256" key="1">
    <source>
        <dbReference type="ARBA" id="ARBA00006432"/>
    </source>
</evidence>
<evidence type="ECO:0000256" key="4">
    <source>
        <dbReference type="ARBA" id="ARBA00022741"/>
    </source>
</evidence>
<dbReference type="EMBL" id="FR872582">
    <property type="protein sequence ID" value="CCB89305.1"/>
    <property type="molecule type" value="Genomic_DNA"/>
</dbReference>
<dbReference type="SUPFAM" id="SSF56801">
    <property type="entry name" value="Acetyl-CoA synthetase-like"/>
    <property type="match status" value="1"/>
</dbReference>
<organism evidence="7 8">
    <name type="scientific">Simkania negevensis (strain ATCC VR-1471 / DSM 27360 / Z)</name>
    <dbReference type="NCBI Taxonomy" id="331113"/>
    <lineage>
        <taxon>Bacteria</taxon>
        <taxon>Pseudomonadati</taxon>
        <taxon>Chlamydiota</taxon>
        <taxon>Chlamydiia</taxon>
        <taxon>Parachlamydiales</taxon>
        <taxon>Simkaniaceae</taxon>
        <taxon>Simkania</taxon>
    </lineage>
</organism>
<dbReference type="STRING" id="331113.SNE_A14280"/>
<dbReference type="HOGENOM" id="CLU_000022_59_0_0"/>
<sequence length="465" mass="51826">MNAFECPFSYHGRKNPKQIALVSAQTNWDYKTCHQVIETLAAALKQQGVKSGDRVAIYPTLEFSTPLLFFALFRLGAICCPLNTYSPLNQLPQTLDALTATYFVFPNTLKKKIPQVKQIALTFETLLKKSPSLSTDSHFLSKDARATYLMTSGTTQTPKIACHSLGNHYYSALGSNAYLPVQTGDRWLLSLPLYHVAGIALLFRTFLAGATVVIPEGKPHEVTTVLNSKATHVSFIPTQLQRLLDSASYSNLLKIQHQLKSILLGGSSIDTSLVQTCREQGLPVFPSYGMTEMSSQICTQFTTDCSAFSLGHPLPYREIAIDSKNEIQVRGKTLFLGYLNEQKSLNLPLNLNGFFATGDLGVYSPKSGLQIHGRKDRLFISGGENIYPEEIETYLRQVEGMIEVRIEPKLDEEYGMRPVAFIQSAKSYHQEELQDYLGSFLPKYKIPIAFYPLEKGIPKGLKSQI</sequence>
<keyword evidence="5" id="KW-0067">ATP-binding</keyword>
<evidence type="ECO:0000256" key="3">
    <source>
        <dbReference type="ARBA" id="ARBA00022598"/>
    </source>
</evidence>
<dbReference type="NCBIfam" id="TIGR01923">
    <property type="entry name" value="menE"/>
    <property type="match status" value="1"/>
</dbReference>
<reference key="1">
    <citation type="journal article" date="2011" name="Mol. Biol. Evol.">
        <title>Unity in variety -- the pan-genome of the Chlamydiae.</title>
        <authorList>
            <person name="Collingro A."/>
            <person name="Tischler P."/>
            <person name="Weinmaier T."/>
            <person name="Penz T."/>
            <person name="Heinz E."/>
            <person name="Brunham R.C."/>
            <person name="Read T.D."/>
            <person name="Bavoil P.M."/>
            <person name="Sachse K."/>
            <person name="Kahane S."/>
            <person name="Friedman M.G."/>
            <person name="Rattei T."/>
            <person name="Myers G.S.A."/>
            <person name="Horn M."/>
        </authorList>
    </citation>
    <scope>NUCLEOTIDE SEQUENCE</scope>
    <source>
        <strain>Z</strain>
    </source>
</reference>
<dbReference type="InterPro" id="IPR045851">
    <property type="entry name" value="AMP-bd_C_sf"/>
</dbReference>
<dbReference type="EC" id="6.2.1.26" evidence="7"/>
<dbReference type="PANTHER" id="PTHR43201:SF5">
    <property type="entry name" value="MEDIUM-CHAIN ACYL-COA LIGASE ACSF2, MITOCHONDRIAL"/>
    <property type="match status" value="1"/>
</dbReference>
<dbReference type="GO" id="GO:0005524">
    <property type="term" value="F:ATP binding"/>
    <property type="evidence" value="ECO:0007669"/>
    <property type="project" value="UniProtKB-KW"/>
</dbReference>
<feature type="domain" description="AMP-dependent synthetase/ligase" evidence="6">
    <location>
        <begin position="11"/>
        <end position="339"/>
    </location>
</feature>
<keyword evidence="2" id="KW-0474">Menaquinone biosynthesis</keyword>
<dbReference type="GO" id="GO:0009234">
    <property type="term" value="P:menaquinone biosynthetic process"/>
    <property type="evidence" value="ECO:0007669"/>
    <property type="project" value="UniProtKB-KW"/>
</dbReference>
<dbReference type="InterPro" id="IPR000873">
    <property type="entry name" value="AMP-dep_synth/lig_dom"/>
</dbReference>
<dbReference type="GO" id="GO:0008756">
    <property type="term" value="F:o-succinylbenzoate-CoA ligase activity"/>
    <property type="evidence" value="ECO:0007669"/>
    <property type="project" value="UniProtKB-EC"/>
</dbReference>
<evidence type="ECO:0000313" key="7">
    <source>
        <dbReference type="EMBL" id="CCB89305.1"/>
    </source>
</evidence>
<keyword evidence="8" id="KW-1185">Reference proteome</keyword>
<reference evidence="7 8" key="2">
    <citation type="journal article" date="2011" name="Mol. Biol. Evol.">
        <title>Unity in variety--the pan-genome of the Chlamydiae.</title>
        <authorList>
            <person name="Collingro A."/>
            <person name="Tischler P."/>
            <person name="Weinmaier T."/>
            <person name="Penz T."/>
            <person name="Heinz E."/>
            <person name="Brunham R.C."/>
            <person name="Read T.D."/>
            <person name="Bavoil P.M."/>
            <person name="Sachse K."/>
            <person name="Kahane S."/>
            <person name="Friedman M.G."/>
            <person name="Rattei T."/>
            <person name="Myers G.S."/>
            <person name="Horn M."/>
        </authorList>
    </citation>
    <scope>NUCLEOTIDE SEQUENCE [LARGE SCALE GENOMIC DNA]</scope>
    <source>
        <strain evidence="8">ATCC VR-1471 / Z</strain>
    </source>
</reference>
<protein>
    <submittedName>
        <fullName evidence="7">2-succinylbenzoate--CoA ligase</fullName>
        <ecNumber evidence="7">6.2.1.26</ecNumber>
    </submittedName>
</protein>
<dbReference type="Gene3D" id="3.30.300.30">
    <property type="match status" value="1"/>
</dbReference>
<keyword evidence="4" id="KW-0547">Nucleotide-binding</keyword>
<accession>F8L8Z9</accession>
<dbReference type="KEGG" id="sng:SNE_A14280"/>
<keyword evidence="3 7" id="KW-0436">Ligase</keyword>
<dbReference type="eggNOG" id="COG0318">
    <property type="taxonomic scope" value="Bacteria"/>
</dbReference>
<dbReference type="AlphaFoldDB" id="F8L8Z9"/>
<name>F8L8Z9_SIMNZ</name>
<proteinExistence type="inferred from homology"/>
<evidence type="ECO:0000259" key="6">
    <source>
        <dbReference type="Pfam" id="PF00501"/>
    </source>
</evidence>
<dbReference type="GO" id="GO:0006631">
    <property type="term" value="P:fatty acid metabolic process"/>
    <property type="evidence" value="ECO:0007669"/>
    <property type="project" value="TreeGrafter"/>
</dbReference>
<dbReference type="Gene3D" id="3.40.50.12780">
    <property type="entry name" value="N-terminal domain of ligase-like"/>
    <property type="match status" value="1"/>
</dbReference>
<dbReference type="Pfam" id="PF00501">
    <property type="entry name" value="AMP-binding"/>
    <property type="match status" value="1"/>
</dbReference>
<dbReference type="GO" id="GO:0031956">
    <property type="term" value="F:medium-chain fatty acid-CoA ligase activity"/>
    <property type="evidence" value="ECO:0007669"/>
    <property type="project" value="TreeGrafter"/>
</dbReference>